<dbReference type="Gene3D" id="3.90.25.10">
    <property type="entry name" value="UDP-galactose 4-epimerase, domain 1"/>
    <property type="match status" value="1"/>
</dbReference>
<name>A0A4Y4XA12_HELPX</name>
<dbReference type="InterPro" id="IPR001509">
    <property type="entry name" value="Epimerase_deHydtase"/>
</dbReference>
<dbReference type="Proteomes" id="UP000319468">
    <property type="component" value="Unassembled WGS sequence"/>
</dbReference>
<evidence type="ECO:0000259" key="1">
    <source>
        <dbReference type="Pfam" id="PF01370"/>
    </source>
</evidence>
<comment type="caution">
    <text evidence="2">The sequence shown here is derived from an EMBL/GenBank/DDBJ whole genome shotgun (WGS) entry which is preliminary data.</text>
</comment>
<proteinExistence type="predicted"/>
<dbReference type="SUPFAM" id="SSF51735">
    <property type="entry name" value="NAD(P)-binding Rossmann-fold domains"/>
    <property type="match status" value="1"/>
</dbReference>
<dbReference type="PANTHER" id="PTHR43238:SF1">
    <property type="entry name" value="GDP-L-FUCOSE SYNTHASE"/>
    <property type="match status" value="1"/>
</dbReference>
<dbReference type="AlphaFoldDB" id="A0A4Y4XA12"/>
<reference evidence="2 3" key="1">
    <citation type="journal article" date="2017" name="Front. Cell. Infect. Microbiol.">
        <title>Whole Genome Sequence and Phylogenetic Analysis Show Helicobacter pylori Strains from Latin America Have Followed a Unique Evolution Pathway.</title>
        <authorList>
            <person name="Munoz-Ramirez Z.Y."/>
            <person name="Mendez-Tenorio A."/>
            <person name="Kato I."/>
            <person name="Bravo M.M."/>
            <person name="Rizzato C."/>
            <person name="Thorell K."/>
            <person name="Torres R.C."/>
            <person name="Aviles-Jimenez F."/>
            <person name="Camorlinga M."/>
            <person name="Canzian F."/>
            <person name="Torres J."/>
        </authorList>
    </citation>
    <scope>NUCLEOTIDE SEQUENCE [LARGE SCALE GENOMIC DNA]</scope>
    <source>
        <strain evidence="2 3">CM22347</strain>
    </source>
</reference>
<evidence type="ECO:0000313" key="2">
    <source>
        <dbReference type="EMBL" id="OOQ36348.1"/>
    </source>
</evidence>
<evidence type="ECO:0000313" key="3">
    <source>
        <dbReference type="Proteomes" id="UP000319468"/>
    </source>
</evidence>
<organism evidence="2 3">
    <name type="scientific">Helicobacter pylori</name>
    <name type="common">Campylobacter pylori</name>
    <dbReference type="NCBI Taxonomy" id="210"/>
    <lineage>
        <taxon>Bacteria</taxon>
        <taxon>Pseudomonadati</taxon>
        <taxon>Campylobacterota</taxon>
        <taxon>Epsilonproteobacteria</taxon>
        <taxon>Campylobacterales</taxon>
        <taxon>Helicobacteraceae</taxon>
        <taxon>Helicobacter</taxon>
    </lineage>
</organism>
<feature type="non-terminal residue" evidence="2">
    <location>
        <position position="1"/>
    </location>
</feature>
<protein>
    <submittedName>
        <fullName evidence="2">GDP-fucose synthetase</fullName>
    </submittedName>
</protein>
<gene>
    <name evidence="2" type="ORF">B0X69_00210</name>
</gene>
<accession>A0A4Y4XA12</accession>
<dbReference type="EMBL" id="MUPM01000024">
    <property type="protein sequence ID" value="OOQ36348.1"/>
    <property type="molecule type" value="Genomic_DNA"/>
</dbReference>
<feature type="domain" description="NAD-dependent epimerase/dehydratase" evidence="1">
    <location>
        <begin position="1"/>
        <end position="59"/>
    </location>
</feature>
<dbReference type="PANTHER" id="PTHR43238">
    <property type="entry name" value="GDP-L-FUCOSE SYNTHASE"/>
    <property type="match status" value="1"/>
</dbReference>
<feature type="non-terminal residue" evidence="2">
    <location>
        <position position="90"/>
    </location>
</feature>
<dbReference type="Gene3D" id="3.40.50.720">
    <property type="entry name" value="NAD(P)-binding Rossmann-like Domain"/>
    <property type="match status" value="1"/>
</dbReference>
<dbReference type="RefSeq" id="WP_143428810.1">
    <property type="nucleotide sequence ID" value="NZ_MUPM01000024.1"/>
</dbReference>
<dbReference type="InterPro" id="IPR036291">
    <property type="entry name" value="NAD(P)-bd_dom_sf"/>
</dbReference>
<sequence>MIPGLIARMHAAKLKNEKNFAMWGDGTARREYLNAKDLARFIALAYDNIASMPSVMNVGSGVDYSIEEYYEKVAQVLDYKGVFVKDLSKP</sequence>
<dbReference type="GO" id="GO:0050577">
    <property type="term" value="F:GDP-L-fucose synthase activity"/>
    <property type="evidence" value="ECO:0007669"/>
    <property type="project" value="TreeGrafter"/>
</dbReference>
<dbReference type="Pfam" id="PF01370">
    <property type="entry name" value="Epimerase"/>
    <property type="match status" value="1"/>
</dbReference>